<protein>
    <recommendedName>
        <fullName evidence="2">General stress protein FMN-binding split barrel domain-containing protein</fullName>
    </recommendedName>
</protein>
<feature type="region of interest" description="Disordered" evidence="1">
    <location>
        <begin position="1"/>
        <end position="25"/>
    </location>
</feature>
<dbReference type="GeneID" id="80913412"/>
<dbReference type="Proteomes" id="UP001140513">
    <property type="component" value="Unassembled WGS sequence"/>
</dbReference>
<dbReference type="SUPFAM" id="SSF50475">
    <property type="entry name" value="FMN-binding split barrel"/>
    <property type="match status" value="1"/>
</dbReference>
<dbReference type="Gene3D" id="2.30.110.10">
    <property type="entry name" value="Electron Transport, Fmn-binding Protein, Chain A"/>
    <property type="match status" value="1"/>
</dbReference>
<gene>
    <name evidence="3" type="ORF">N0V89_009882</name>
</gene>
<dbReference type="RefSeq" id="XP_056067893.1">
    <property type="nucleotide sequence ID" value="XM_056218628.1"/>
</dbReference>
<dbReference type="EMBL" id="JAPEUX010000007">
    <property type="protein sequence ID" value="KAJ4348505.1"/>
    <property type="molecule type" value="Genomic_DNA"/>
</dbReference>
<dbReference type="AlphaFoldDB" id="A0A9W8XEK6"/>
<evidence type="ECO:0000256" key="1">
    <source>
        <dbReference type="SAM" id="MobiDB-lite"/>
    </source>
</evidence>
<feature type="domain" description="General stress protein FMN-binding split barrel" evidence="2">
    <location>
        <begin position="31"/>
        <end position="185"/>
    </location>
</feature>
<dbReference type="PANTHER" id="PTHR34818:SF1">
    <property type="entry name" value="PROTEIN BLI-3"/>
    <property type="match status" value="1"/>
</dbReference>
<comment type="caution">
    <text evidence="3">The sequence shown here is derived from an EMBL/GenBank/DDBJ whole genome shotgun (WGS) entry which is preliminary data.</text>
</comment>
<dbReference type="InterPro" id="IPR052917">
    <property type="entry name" value="Stress-Dev_Protein"/>
</dbReference>
<organism evidence="3 4">
    <name type="scientific">Didymosphaeria variabile</name>
    <dbReference type="NCBI Taxonomy" id="1932322"/>
    <lineage>
        <taxon>Eukaryota</taxon>
        <taxon>Fungi</taxon>
        <taxon>Dikarya</taxon>
        <taxon>Ascomycota</taxon>
        <taxon>Pezizomycotina</taxon>
        <taxon>Dothideomycetes</taxon>
        <taxon>Pleosporomycetidae</taxon>
        <taxon>Pleosporales</taxon>
        <taxon>Massarineae</taxon>
        <taxon>Didymosphaeriaceae</taxon>
        <taxon>Didymosphaeria</taxon>
    </lineage>
</organism>
<keyword evidence="4" id="KW-1185">Reference proteome</keyword>
<sequence length="205" mass="22669">MPEPLKQSEVNSKTDPSVAKQYDNEAPKEQQIKDLFNMIDGKKIGMLNTYRNGVGPVGRSMAVGKRSGLDILFLSNAHSQKFSDIEQNKEVQITFQDSKTQDWISISGTATTTSNTDSRIKDIWNSGIRAWFGDLGDGKHDGSADDPRMTLIEVKAKYATYYLTQVGLLGYAKEVGVAAMTGKVADTGVLRELNEQDIEQARNME</sequence>
<accession>A0A9W8XEK6</accession>
<proteinExistence type="predicted"/>
<evidence type="ECO:0000313" key="3">
    <source>
        <dbReference type="EMBL" id="KAJ4348505.1"/>
    </source>
</evidence>
<dbReference type="PANTHER" id="PTHR34818">
    <property type="entry name" value="PROTEIN BLI-3"/>
    <property type="match status" value="1"/>
</dbReference>
<name>A0A9W8XEK6_9PLEO</name>
<dbReference type="OrthoDB" id="434253at2759"/>
<evidence type="ECO:0000259" key="2">
    <source>
        <dbReference type="Pfam" id="PF16242"/>
    </source>
</evidence>
<dbReference type="Pfam" id="PF16242">
    <property type="entry name" value="Pyrid_ox_like"/>
    <property type="match status" value="1"/>
</dbReference>
<evidence type="ECO:0000313" key="4">
    <source>
        <dbReference type="Proteomes" id="UP001140513"/>
    </source>
</evidence>
<dbReference type="InterPro" id="IPR038725">
    <property type="entry name" value="YdaG_split_barrel_FMN-bd"/>
</dbReference>
<reference evidence="3" key="1">
    <citation type="submission" date="2022-10" db="EMBL/GenBank/DDBJ databases">
        <title>Tapping the CABI collections for fungal endophytes: first genome assemblies for Collariella, Neodidymelliopsis, Ascochyta clinopodiicola, Didymella pomorum, Didymosphaeria variabile, Neocosmospora piperis and Neocucurbitaria cava.</title>
        <authorList>
            <person name="Hill R."/>
        </authorList>
    </citation>
    <scope>NUCLEOTIDE SEQUENCE</scope>
    <source>
        <strain evidence="3">IMI 356815</strain>
    </source>
</reference>
<dbReference type="InterPro" id="IPR012349">
    <property type="entry name" value="Split_barrel_FMN-bd"/>
</dbReference>